<keyword evidence="1 2" id="KW-0238">DNA-binding</keyword>
<dbReference type="PANTHER" id="PTHR30055:SF242">
    <property type="entry name" value="HTH-TYPE TRANSCRIPTIONAL REPRESSOR KSTR"/>
    <property type="match status" value="1"/>
</dbReference>
<dbReference type="Pfam" id="PF17925">
    <property type="entry name" value="TetR_C_20"/>
    <property type="match status" value="1"/>
</dbReference>
<reference evidence="5 6" key="1">
    <citation type="submission" date="2016-01" db="EMBL/GenBank/DDBJ databases">
        <authorList>
            <consortium name="TB Trials Study Group"/>
            <person name="Sutton G."/>
            <person name="Brinkac L."/>
            <person name="Sanka R."/>
            <person name="Adams M."/>
            <person name="Lau E.L."/>
            <person name="Macaden R."/>
            <person name="Grewal H.M.S."/>
        </authorList>
    </citation>
    <scope>NUCLEOTIDE SEQUENCE [LARGE SCALE GENOMIC DNA]</scope>
    <source>
        <strain evidence="5 6">IS-1744</strain>
    </source>
</reference>
<sequence>MTVASTRVSSEPAQNQGSSASDQAHAARVPRSRASARRREAIMDAALAVAATGGYDAVHMRTVAERAGIAVGTLYRYYQAKTHLLVAALTREFQRLDVSGDWSSGAGTPQQRLDRLTAHLHDRWQRDPLLTDAMTRAFAVADTRAAAELDRAAATIEILLARTLRGGEPTPADLCLAGVISDIWLANLVAFISGRVPAADTRDRIDRATRRVINKVTPNATAP</sequence>
<dbReference type="EMBL" id="LQIR01000042">
    <property type="protein sequence ID" value="KUI11214.1"/>
    <property type="molecule type" value="Genomic_DNA"/>
</dbReference>
<keyword evidence="6" id="KW-1185">Reference proteome</keyword>
<protein>
    <submittedName>
        <fullName evidence="5">TetR family transcriptional regulator</fullName>
    </submittedName>
</protein>
<dbReference type="Pfam" id="PF00440">
    <property type="entry name" value="TetR_N"/>
    <property type="match status" value="1"/>
</dbReference>
<evidence type="ECO:0000256" key="3">
    <source>
        <dbReference type="SAM" id="MobiDB-lite"/>
    </source>
</evidence>
<feature type="region of interest" description="Disordered" evidence="3">
    <location>
        <begin position="1"/>
        <end position="37"/>
    </location>
</feature>
<dbReference type="AlphaFoldDB" id="A0A101A1L3"/>
<evidence type="ECO:0000259" key="4">
    <source>
        <dbReference type="PROSITE" id="PS50977"/>
    </source>
</evidence>
<dbReference type="Proteomes" id="UP000053707">
    <property type="component" value="Unassembled WGS sequence"/>
</dbReference>
<accession>A0A101A1L3</accession>
<dbReference type="PANTHER" id="PTHR30055">
    <property type="entry name" value="HTH-TYPE TRANSCRIPTIONAL REGULATOR RUTR"/>
    <property type="match status" value="1"/>
</dbReference>
<dbReference type="InterPro" id="IPR041642">
    <property type="entry name" value="KstR_C"/>
</dbReference>
<name>A0A101A1L3_9MYCO</name>
<feature type="domain" description="HTH tetR-type" evidence="4">
    <location>
        <begin position="36"/>
        <end position="96"/>
    </location>
</feature>
<evidence type="ECO:0000313" key="6">
    <source>
        <dbReference type="Proteomes" id="UP000053707"/>
    </source>
</evidence>
<feature type="DNA-binding region" description="H-T-H motif" evidence="2">
    <location>
        <begin position="59"/>
        <end position="78"/>
    </location>
</feature>
<dbReference type="GO" id="GO:0000976">
    <property type="term" value="F:transcription cis-regulatory region binding"/>
    <property type="evidence" value="ECO:0007669"/>
    <property type="project" value="TreeGrafter"/>
</dbReference>
<dbReference type="InterPro" id="IPR050109">
    <property type="entry name" value="HTH-type_TetR-like_transc_reg"/>
</dbReference>
<dbReference type="PRINTS" id="PR00455">
    <property type="entry name" value="HTHTETR"/>
</dbReference>
<dbReference type="Gene3D" id="1.10.357.10">
    <property type="entry name" value="Tetracycline Repressor, domain 2"/>
    <property type="match status" value="1"/>
</dbReference>
<gene>
    <name evidence="5" type="ORF">AU192_04040</name>
</gene>
<dbReference type="PROSITE" id="PS50977">
    <property type="entry name" value="HTH_TETR_2"/>
    <property type="match status" value="1"/>
</dbReference>
<dbReference type="RefSeq" id="WP_064399100.1">
    <property type="nucleotide sequence ID" value="NZ_LQIR01000042.1"/>
</dbReference>
<proteinExistence type="predicted"/>
<dbReference type="InterPro" id="IPR001647">
    <property type="entry name" value="HTH_TetR"/>
</dbReference>
<evidence type="ECO:0000313" key="5">
    <source>
        <dbReference type="EMBL" id="KUI11214.1"/>
    </source>
</evidence>
<dbReference type="GO" id="GO:0003700">
    <property type="term" value="F:DNA-binding transcription factor activity"/>
    <property type="evidence" value="ECO:0007669"/>
    <property type="project" value="TreeGrafter"/>
</dbReference>
<evidence type="ECO:0000256" key="2">
    <source>
        <dbReference type="PROSITE-ProRule" id="PRU00335"/>
    </source>
</evidence>
<comment type="caution">
    <text evidence="5">The sequence shown here is derived from an EMBL/GenBank/DDBJ whole genome shotgun (WGS) entry which is preliminary data.</text>
</comment>
<organism evidence="5 6">
    <name type="scientific">Mycobacterium lehmannii</name>
    <dbReference type="NCBI Taxonomy" id="2048550"/>
    <lineage>
        <taxon>Bacteria</taxon>
        <taxon>Bacillati</taxon>
        <taxon>Actinomycetota</taxon>
        <taxon>Actinomycetes</taxon>
        <taxon>Mycobacteriales</taxon>
        <taxon>Mycobacteriaceae</taxon>
        <taxon>Mycobacterium</taxon>
    </lineage>
</organism>
<dbReference type="InterPro" id="IPR009057">
    <property type="entry name" value="Homeodomain-like_sf"/>
</dbReference>
<feature type="compositionally biased region" description="Polar residues" evidence="3">
    <location>
        <begin position="1"/>
        <end position="22"/>
    </location>
</feature>
<evidence type="ECO:0000256" key="1">
    <source>
        <dbReference type="ARBA" id="ARBA00023125"/>
    </source>
</evidence>
<dbReference type="SUPFAM" id="SSF46689">
    <property type="entry name" value="Homeodomain-like"/>
    <property type="match status" value="1"/>
</dbReference>